<dbReference type="Proteomes" id="UP000680365">
    <property type="component" value="Unassembled WGS sequence"/>
</dbReference>
<feature type="transmembrane region" description="Helical" evidence="3">
    <location>
        <begin position="7"/>
        <end position="26"/>
    </location>
</feature>
<feature type="repeat" description="TPR" evidence="1">
    <location>
        <begin position="364"/>
        <end position="397"/>
    </location>
</feature>
<evidence type="ECO:0000256" key="2">
    <source>
        <dbReference type="SAM" id="MobiDB-lite"/>
    </source>
</evidence>
<accession>A0ABS5QQG9</accession>
<protein>
    <recommendedName>
        <fullName evidence="6">Tetratricopeptide repeat protein</fullName>
    </recommendedName>
</protein>
<comment type="caution">
    <text evidence="4">The sequence shown here is derived from an EMBL/GenBank/DDBJ whole genome shotgun (WGS) entry which is preliminary data.</text>
</comment>
<keyword evidence="1" id="KW-0802">TPR repeat</keyword>
<sequence>MKNTKFIYLIISIFIVIGIIFLYMAYQAEKEFEQDIKKFQSQMDEVDMQFYEELEKHNENKTDLKNKAMQNNIDENKEQDKENKKEEQQNKIELDLEVGLKDDSEMLQEIYNSGQYNTDKIKKIEILEILYKENKEEEVLLELINSYYNNNDYKSASKYLEEIEIDKIDPIVYINIKINTIEFTRSSVDDLKNKVNKFYLEKKIDEQDHIYYQLLFDIIYNDIEKFLENIEKIDVDGKYSEFKSDLNVAIDQYYRFTNPPEYFMDGLIAFVLMKNGDYKIAEKLADQVLRINPNYILMHQIIGESSFIRKDYEITIKHFTELIDIDEDNKNLYTYYIGISNFWLGNNQTAIVHLNEIDDIYFIKNKYRYLALAYEKIGDYENMMKSFARILQNRPLTDYDFYTFFDIIFYKGNFQEDFNDLFKNNFQLATSYITACYEDLQEPLICRYARAGFHVARGEDEIAYKYLDFLVEKYPRDYLFNKIGDIYFEKGDYKNARQNYIKAIAYSQNSEFQGIARENLLETVMKLDE</sequence>
<organism evidence="4 5">
    <name type="scientific">Candidatus Vampirococcus lugosii</name>
    <dbReference type="NCBI Taxonomy" id="2789015"/>
    <lineage>
        <taxon>Bacteria</taxon>
        <taxon>Candidatus Absconditibacteriota</taxon>
        <taxon>Vampirococcus</taxon>
    </lineage>
</organism>
<keyword evidence="3" id="KW-1133">Transmembrane helix</keyword>
<feature type="compositionally biased region" description="Basic and acidic residues" evidence="2">
    <location>
        <begin position="74"/>
        <end position="89"/>
    </location>
</feature>
<dbReference type="InterPro" id="IPR011990">
    <property type="entry name" value="TPR-like_helical_dom_sf"/>
</dbReference>
<dbReference type="SUPFAM" id="SSF48452">
    <property type="entry name" value="TPR-like"/>
    <property type="match status" value="2"/>
</dbReference>
<dbReference type="InterPro" id="IPR019734">
    <property type="entry name" value="TPR_rpt"/>
</dbReference>
<feature type="region of interest" description="Disordered" evidence="2">
    <location>
        <begin position="61"/>
        <end position="89"/>
    </location>
</feature>
<evidence type="ECO:0000313" key="4">
    <source>
        <dbReference type="EMBL" id="MBS8122449.1"/>
    </source>
</evidence>
<dbReference type="SMART" id="SM00028">
    <property type="entry name" value="TPR"/>
    <property type="match status" value="5"/>
</dbReference>
<evidence type="ECO:0000256" key="1">
    <source>
        <dbReference type="PROSITE-ProRule" id="PRU00339"/>
    </source>
</evidence>
<proteinExistence type="predicted"/>
<keyword evidence="3" id="KW-0472">Membrane</keyword>
<reference evidence="4 5" key="1">
    <citation type="journal article" date="2021" name="Nat. Commun.">
        <title>Reductive evolution and unique predatory mode in the CPR bacterium Vampirococcus lugosii.</title>
        <authorList>
            <person name="Moreira D."/>
            <person name="Zivanovic Y."/>
            <person name="Lopez-Archilla A.I."/>
            <person name="Iniesto M."/>
            <person name="Lopez-Garcia P."/>
        </authorList>
    </citation>
    <scope>NUCLEOTIDE SEQUENCE [LARGE SCALE GENOMIC DNA]</scope>
    <source>
        <strain evidence="4">Chiprana</strain>
    </source>
</reference>
<feature type="repeat" description="TPR" evidence="1">
    <location>
        <begin position="477"/>
        <end position="510"/>
    </location>
</feature>
<dbReference type="Pfam" id="PF13174">
    <property type="entry name" value="TPR_6"/>
    <property type="match status" value="1"/>
</dbReference>
<dbReference type="PROSITE" id="PS50005">
    <property type="entry name" value="TPR"/>
    <property type="match status" value="2"/>
</dbReference>
<name>A0ABS5QQG9_9BACT</name>
<evidence type="ECO:0000313" key="5">
    <source>
        <dbReference type="Proteomes" id="UP000680365"/>
    </source>
</evidence>
<evidence type="ECO:0008006" key="6">
    <source>
        <dbReference type="Google" id="ProtNLM"/>
    </source>
</evidence>
<evidence type="ECO:0000256" key="3">
    <source>
        <dbReference type="SAM" id="Phobius"/>
    </source>
</evidence>
<keyword evidence="3" id="KW-0812">Transmembrane</keyword>
<gene>
    <name evidence="4" type="ORF">VAMP_6856n274</name>
</gene>
<dbReference type="Gene3D" id="1.25.40.10">
    <property type="entry name" value="Tetratricopeptide repeat domain"/>
    <property type="match status" value="1"/>
</dbReference>
<keyword evidence="5" id="KW-1185">Reference proteome</keyword>
<dbReference type="Pfam" id="PF13181">
    <property type="entry name" value="TPR_8"/>
    <property type="match status" value="1"/>
</dbReference>
<dbReference type="RefSeq" id="WP_213349877.1">
    <property type="nucleotide sequence ID" value="NZ_JAEDAM010000097.1"/>
</dbReference>
<dbReference type="EMBL" id="JAEDAM010000097">
    <property type="protein sequence ID" value="MBS8122449.1"/>
    <property type="molecule type" value="Genomic_DNA"/>
</dbReference>